<dbReference type="InterPro" id="IPR001932">
    <property type="entry name" value="PPM-type_phosphatase-like_dom"/>
</dbReference>
<feature type="transmembrane region" description="Helical" evidence="3">
    <location>
        <begin position="102"/>
        <end position="122"/>
    </location>
</feature>
<evidence type="ECO:0000256" key="2">
    <source>
        <dbReference type="SAM" id="MobiDB-lite"/>
    </source>
</evidence>
<keyword evidence="1" id="KW-0378">Hydrolase</keyword>
<name>A0A401W652_STREY</name>
<dbReference type="EMBL" id="BHZD01000001">
    <property type="protein sequence ID" value="GCD44735.1"/>
    <property type="molecule type" value="Genomic_DNA"/>
</dbReference>
<accession>A0A401W652</accession>
<dbReference type="InterPro" id="IPR036457">
    <property type="entry name" value="PPM-type-like_dom_sf"/>
</dbReference>
<keyword evidence="3" id="KW-0812">Transmembrane</keyword>
<feature type="region of interest" description="Disordered" evidence="2">
    <location>
        <begin position="1"/>
        <end position="21"/>
    </location>
</feature>
<evidence type="ECO:0000256" key="3">
    <source>
        <dbReference type="SAM" id="Phobius"/>
    </source>
</evidence>
<dbReference type="SMART" id="SM00331">
    <property type="entry name" value="PP2C_SIG"/>
    <property type="match status" value="1"/>
</dbReference>
<dbReference type="FunFam" id="3.60.40.10:FF:000058">
    <property type="entry name" value="Stage II sporulation protein E"/>
    <property type="match status" value="1"/>
</dbReference>
<evidence type="ECO:0000256" key="1">
    <source>
        <dbReference type="ARBA" id="ARBA00022801"/>
    </source>
</evidence>
<gene>
    <name evidence="5" type="ORF">GKJPGBOP_04445</name>
</gene>
<feature type="transmembrane region" description="Helical" evidence="3">
    <location>
        <begin position="65"/>
        <end position="90"/>
    </location>
</feature>
<organism evidence="5 6">
    <name type="scientific">Streptomyces paromomycinus</name>
    <name type="common">Streptomyces rimosus subsp. paromomycinus</name>
    <dbReference type="NCBI Taxonomy" id="92743"/>
    <lineage>
        <taxon>Bacteria</taxon>
        <taxon>Bacillati</taxon>
        <taxon>Actinomycetota</taxon>
        <taxon>Actinomycetes</taxon>
        <taxon>Kitasatosporales</taxon>
        <taxon>Streptomycetaceae</taxon>
        <taxon>Streptomyces</taxon>
    </lineage>
</organism>
<keyword evidence="3" id="KW-1133">Transmembrane helix</keyword>
<evidence type="ECO:0000313" key="5">
    <source>
        <dbReference type="EMBL" id="GCD44735.1"/>
    </source>
</evidence>
<proteinExistence type="predicted"/>
<dbReference type="Gene3D" id="3.60.40.10">
    <property type="entry name" value="PPM-type phosphatase domain"/>
    <property type="match status" value="1"/>
</dbReference>
<dbReference type="GO" id="GO:0016791">
    <property type="term" value="F:phosphatase activity"/>
    <property type="evidence" value="ECO:0007669"/>
    <property type="project" value="TreeGrafter"/>
</dbReference>
<dbReference type="Pfam" id="PF07228">
    <property type="entry name" value="SpoIIE"/>
    <property type="match status" value="1"/>
</dbReference>
<feature type="transmembrane region" description="Helical" evidence="3">
    <location>
        <begin position="26"/>
        <end position="45"/>
    </location>
</feature>
<dbReference type="Proteomes" id="UP000286746">
    <property type="component" value="Unassembled WGS sequence"/>
</dbReference>
<evidence type="ECO:0000313" key="6">
    <source>
        <dbReference type="Proteomes" id="UP000286746"/>
    </source>
</evidence>
<dbReference type="InterPro" id="IPR052016">
    <property type="entry name" value="Bact_Sigma-Reg"/>
</dbReference>
<keyword evidence="6" id="KW-1185">Reference proteome</keyword>
<evidence type="ECO:0000259" key="4">
    <source>
        <dbReference type="SMART" id="SM00331"/>
    </source>
</evidence>
<dbReference type="SUPFAM" id="SSF81606">
    <property type="entry name" value="PP2C-like"/>
    <property type="match status" value="1"/>
</dbReference>
<comment type="caution">
    <text evidence="5">The sequence shown here is derived from an EMBL/GenBank/DDBJ whole genome shotgun (WGS) entry which is preliminary data.</text>
</comment>
<protein>
    <submittedName>
        <fullName evidence="5">Membrane protein</fullName>
    </submittedName>
</protein>
<keyword evidence="3" id="KW-0472">Membrane</keyword>
<reference evidence="5 6" key="1">
    <citation type="submission" date="2018-11" db="EMBL/GenBank/DDBJ databases">
        <title>Whole genome sequence of Streptomyces paromomycinus NBRC 15454(T).</title>
        <authorList>
            <person name="Komaki H."/>
            <person name="Tamura T."/>
        </authorList>
    </citation>
    <scope>NUCLEOTIDE SEQUENCE [LARGE SCALE GENOMIC DNA]</scope>
    <source>
        <strain evidence="5 6">NBRC 15454</strain>
    </source>
</reference>
<sequence length="383" mass="40681">MRVRRGGRGRTGERERRRRRSGMSPFGRRLVCWLPLILLVAGLIFDSGTPDRYTAAPFFSAAPLVAAPLYSLSSTAVVAAAAVIAETWVVTYHGGRDANQSFTEGLTVLVVAVLALGINRVVRMSDARLASVRDVAEAAQRAVLPTPAERIGGLAVAARYVAAQADARIGGDLYAVQDTPYGVRLIVGDVRGKGLEAVEAAVIVIGAFREAAEQEASLEAVAGRLERALQREGSRREGLDQFEGFTTAVLAELPSDEHAALRVLNRGHPAPLLLAPDGELRELTPRSPALPLGMSEVAGWPDRADETACPAGSILLLFTDGVTEARDAANVFYEPARRLRGRVWACEGPEALLDALVADVAAHTGGETADDMALLAVQRPLKG</sequence>
<dbReference type="PANTHER" id="PTHR43156">
    <property type="entry name" value="STAGE II SPORULATION PROTEIN E-RELATED"/>
    <property type="match status" value="1"/>
</dbReference>
<dbReference type="PANTHER" id="PTHR43156:SF2">
    <property type="entry name" value="STAGE II SPORULATION PROTEIN E"/>
    <property type="match status" value="1"/>
</dbReference>
<feature type="domain" description="PPM-type phosphatase" evidence="4">
    <location>
        <begin position="154"/>
        <end position="379"/>
    </location>
</feature>
<dbReference type="AlphaFoldDB" id="A0A401W652"/>